<feature type="domain" description="M23ase beta-sheet core" evidence="3">
    <location>
        <begin position="175"/>
        <end position="269"/>
    </location>
</feature>
<dbReference type="InterPro" id="IPR050570">
    <property type="entry name" value="Cell_wall_metabolism_enzyme"/>
</dbReference>
<reference evidence="4 5" key="1">
    <citation type="submission" date="2017-11" db="EMBL/GenBank/DDBJ databases">
        <title>Animal gut microbial communities from fecal samples from Wisconsin, USA.</title>
        <authorList>
            <person name="Neumann A."/>
        </authorList>
    </citation>
    <scope>NUCLEOTIDE SEQUENCE [LARGE SCALE GENOMIC DNA]</scope>
    <source>
        <strain evidence="4 5">UWS3</strain>
    </source>
</reference>
<dbReference type="AlphaFoldDB" id="A0A2M9A6L0"/>
<sequence length="276" mass="30900">MKKLNLQLFYEKTGKSKSSQVSLWKPILWTIGAVIAICGFIFFSPLEIYNKLSDGTLLDLRAQNREIKQNVKALKADNDSAELYLNRTKAHQDSIYKIGGIKNVVPSESADSIHKAERTEALFETYTTYSIFRDSLLANPKLAEAVPVLHPIKKHSVITNHFGMIQDHFTDQQLPHRGVDFFAEEGDTVIATGAGKVIEARTHQGFGQTVKIQHSDHIRTFYAHLEKALVKKGQTVKRGDPIALAGRSGRTAGTVLHYEIRIDGESVNPEDYFIIP</sequence>
<protein>
    <submittedName>
        <fullName evidence="4">Murein DD-endopeptidase MepM/ murein hydrolase activator NlpD</fullName>
    </submittedName>
</protein>
<dbReference type="EMBL" id="PGEX01000001">
    <property type="protein sequence ID" value="PJJ41257.1"/>
    <property type="molecule type" value="Genomic_DNA"/>
</dbReference>
<dbReference type="Pfam" id="PF01551">
    <property type="entry name" value="Peptidase_M23"/>
    <property type="match status" value="1"/>
</dbReference>
<organism evidence="4 5">
    <name type="scientific">Hallerella succinigenes</name>
    <dbReference type="NCBI Taxonomy" id="1896222"/>
    <lineage>
        <taxon>Bacteria</taxon>
        <taxon>Pseudomonadati</taxon>
        <taxon>Fibrobacterota</taxon>
        <taxon>Fibrobacteria</taxon>
        <taxon>Fibrobacterales</taxon>
        <taxon>Fibrobacteraceae</taxon>
        <taxon>Hallerella</taxon>
    </lineage>
</organism>
<comment type="caution">
    <text evidence="4">The sequence shown here is derived from an EMBL/GenBank/DDBJ whole genome shotgun (WGS) entry which is preliminary data.</text>
</comment>
<dbReference type="InterPro" id="IPR011055">
    <property type="entry name" value="Dup_hybrid_motif"/>
</dbReference>
<feature type="coiled-coil region" evidence="1">
    <location>
        <begin position="57"/>
        <end position="84"/>
    </location>
</feature>
<dbReference type="PANTHER" id="PTHR21666">
    <property type="entry name" value="PEPTIDASE-RELATED"/>
    <property type="match status" value="1"/>
</dbReference>
<dbReference type="SUPFAM" id="SSF51261">
    <property type="entry name" value="Duplicated hybrid motif"/>
    <property type="match status" value="1"/>
</dbReference>
<dbReference type="RefSeq" id="WP_198514871.1">
    <property type="nucleotide sequence ID" value="NZ_JAQXKX010000002.1"/>
</dbReference>
<keyword evidence="2" id="KW-0812">Transmembrane</keyword>
<keyword evidence="4" id="KW-0378">Hydrolase</keyword>
<dbReference type="Gene3D" id="2.70.70.10">
    <property type="entry name" value="Glucose Permease (Domain IIA)"/>
    <property type="match status" value="1"/>
</dbReference>
<evidence type="ECO:0000256" key="2">
    <source>
        <dbReference type="SAM" id="Phobius"/>
    </source>
</evidence>
<evidence type="ECO:0000313" key="5">
    <source>
        <dbReference type="Proteomes" id="UP000231134"/>
    </source>
</evidence>
<gene>
    <name evidence="4" type="ORF">BGX16_1218</name>
</gene>
<keyword evidence="2" id="KW-1133">Transmembrane helix</keyword>
<name>A0A2M9A6L0_9BACT</name>
<proteinExistence type="predicted"/>
<dbReference type="Proteomes" id="UP000231134">
    <property type="component" value="Unassembled WGS sequence"/>
</dbReference>
<dbReference type="GO" id="GO:0004222">
    <property type="term" value="F:metalloendopeptidase activity"/>
    <property type="evidence" value="ECO:0007669"/>
    <property type="project" value="TreeGrafter"/>
</dbReference>
<feature type="transmembrane region" description="Helical" evidence="2">
    <location>
        <begin position="21"/>
        <end position="43"/>
    </location>
</feature>
<keyword evidence="2" id="KW-0472">Membrane</keyword>
<dbReference type="InterPro" id="IPR016047">
    <property type="entry name" value="M23ase_b-sheet_dom"/>
</dbReference>
<evidence type="ECO:0000256" key="1">
    <source>
        <dbReference type="SAM" id="Coils"/>
    </source>
</evidence>
<keyword evidence="1" id="KW-0175">Coiled coil</keyword>
<accession>A0A2M9A6L0</accession>
<keyword evidence="5" id="KW-1185">Reference proteome</keyword>
<dbReference type="PANTHER" id="PTHR21666:SF270">
    <property type="entry name" value="MUREIN HYDROLASE ACTIVATOR ENVC"/>
    <property type="match status" value="1"/>
</dbReference>
<evidence type="ECO:0000313" key="4">
    <source>
        <dbReference type="EMBL" id="PJJ41257.1"/>
    </source>
</evidence>
<dbReference type="CDD" id="cd12797">
    <property type="entry name" value="M23_peptidase"/>
    <property type="match status" value="1"/>
</dbReference>
<evidence type="ECO:0000259" key="3">
    <source>
        <dbReference type="Pfam" id="PF01551"/>
    </source>
</evidence>